<dbReference type="Proteomes" id="UP000186165">
    <property type="component" value="Chromosome"/>
</dbReference>
<dbReference type="STRING" id="1873524.HSR6_1643"/>
<reference evidence="5" key="2">
    <citation type="submission" date="2016-08" db="EMBL/GenBank/DDBJ databases">
        <title>Discovery of first anaerobic lithoheterotrophic haloarchae widely represented in hypersaline habitats.</title>
        <authorList>
            <person name="Sorokin D.Y."/>
            <person name="Kublanov I.V."/>
            <person name="Roman P."/>
            <person name="Sinninghe Damste J.S."/>
            <person name="Golyshin P.N."/>
            <person name="Rojo D."/>
            <person name="Ciordia S."/>
            <person name="Mena Md.C."/>
            <person name="Ferrer M."/>
            <person name="Smedile F."/>
            <person name="Messina E."/>
            <person name="La Cono V."/>
            <person name="Yakimov M.M."/>
        </authorList>
    </citation>
    <scope>NUCLEOTIDE SEQUENCE [LARGE SCALE GENOMIC DNA]</scope>
    <source>
        <strain evidence="5">HSR6</strain>
    </source>
</reference>
<feature type="transmembrane region" description="Helical" evidence="1">
    <location>
        <begin position="61"/>
        <end position="86"/>
    </location>
</feature>
<keyword evidence="5" id="KW-1185">Reference proteome</keyword>
<dbReference type="RefSeq" id="WP_070365417.1">
    <property type="nucleotide sequence ID" value="NZ_CP016070.1"/>
</dbReference>
<accession>A0A1J1AD45</accession>
<protein>
    <submittedName>
        <fullName evidence="2">Uncharacterized protein</fullName>
    </submittedName>
</protein>
<dbReference type="KEGG" id="halh:HTSR_1574"/>
<evidence type="ECO:0000313" key="2">
    <source>
        <dbReference type="EMBL" id="AOW80746.1"/>
    </source>
</evidence>
<organism evidence="2 4">
    <name type="scientific">Halodesulfurarchaeum formicicum</name>
    <dbReference type="NCBI Taxonomy" id="1873524"/>
    <lineage>
        <taxon>Archaea</taxon>
        <taxon>Methanobacteriati</taxon>
        <taxon>Methanobacteriota</taxon>
        <taxon>Stenosarchaea group</taxon>
        <taxon>Halobacteria</taxon>
        <taxon>Halobacteriales</taxon>
        <taxon>Halobacteriaceae</taxon>
        <taxon>Halodesulfurarchaeum</taxon>
    </lineage>
</organism>
<evidence type="ECO:0000256" key="1">
    <source>
        <dbReference type="SAM" id="Phobius"/>
    </source>
</evidence>
<keyword evidence="1" id="KW-0812">Transmembrane</keyword>
<reference evidence="3" key="3">
    <citation type="journal article" date="2017" name="ISME J.">
        <title>Discovery of anaerobic lithoheterotrophic haloarchaea, ubiquitous in hypersaline habitats.</title>
        <authorList>
            <person name="Sorokin D.Y."/>
            <person name="Messina E."/>
            <person name="Smedile F."/>
            <person name="Roman P."/>
            <person name="Damste J.S.S."/>
            <person name="Ciordia S."/>
            <person name="Mena M.C."/>
            <person name="Ferrer M."/>
            <person name="Golyshin P.N."/>
            <person name="Kublanov I.V."/>
            <person name="Samarov N.I."/>
            <person name="Toshchakov S.V."/>
            <person name="La Cono V."/>
            <person name="Yakimov M.M."/>
        </authorList>
    </citation>
    <scope>NUCLEOTIDE SEQUENCE</scope>
    <source>
        <strain evidence="3">HSR6</strain>
    </source>
</reference>
<sequence length="95" mass="9917">MNADYVRHAVAAVAAVLIAAGVLAWLNGLSPGLTTGVWMRDTLALVGEGVSQYESMSGNWVLLRGLLGVYLTGLVATVSVLLLLSLRTHPGGVDR</sequence>
<dbReference type="GeneID" id="30418172"/>
<name>A0A1D8S5W0_9EURY</name>
<evidence type="ECO:0000313" key="4">
    <source>
        <dbReference type="Proteomes" id="UP000185608"/>
    </source>
</evidence>
<keyword evidence="1" id="KW-0472">Membrane</keyword>
<reference evidence="2 4" key="1">
    <citation type="submission" date="2016-06" db="EMBL/GenBank/DDBJ databases">
        <title>Discovery of anaerobic lithoheterotrophic haloarchaeon capable of sulfur respiration by hydrogen and formate.</title>
        <authorList>
            <person name="Sorokin D.Y."/>
            <person name="Kublanov I.V."/>
            <person name="Roman P."/>
            <person name="Sinninghe Damste J.S."/>
            <person name="Golyshin P.N."/>
            <person name="Rojo D."/>
            <person name="Ciordia S."/>
            <person name="Mena Md.C."/>
            <person name="Ferrer M."/>
            <person name="Smedile F."/>
            <person name="Messina E."/>
            <person name="La Cono V."/>
            <person name="Yakimov M.M."/>
        </authorList>
    </citation>
    <scope>NUCLEOTIDE SEQUENCE [LARGE SCALE GENOMIC DNA]</scope>
    <source>
        <strain evidence="2 4">HTSR1</strain>
    </source>
</reference>
<dbReference type="EMBL" id="CP016070">
    <property type="protein sequence ID" value="AOW80746.1"/>
    <property type="molecule type" value="Genomic_DNA"/>
</dbReference>
<evidence type="ECO:0000313" key="5">
    <source>
        <dbReference type="Proteomes" id="UP000186165"/>
    </source>
</evidence>
<keyword evidence="1" id="KW-1133">Transmembrane helix</keyword>
<evidence type="ECO:0000313" key="3">
    <source>
        <dbReference type="EMBL" id="APE96082.1"/>
    </source>
</evidence>
<dbReference type="Proteomes" id="UP000185608">
    <property type="component" value="Chromosome"/>
</dbReference>
<dbReference type="KEGG" id="hhsr:HSR6_1643"/>
<dbReference type="AlphaFoldDB" id="A0A1D8S5W0"/>
<proteinExistence type="predicted"/>
<accession>A0A1D8S5W0</accession>
<dbReference type="EMBL" id="CP016804">
    <property type="protein sequence ID" value="APE96082.1"/>
    <property type="molecule type" value="Genomic_DNA"/>
</dbReference>
<gene>
    <name evidence="3" type="ORF">HSR6_1643</name>
    <name evidence="2" type="ORF">HTSR_1574</name>
</gene>